<keyword evidence="2 5" id="KW-0690">Ribosome biogenesis</keyword>
<keyword evidence="9" id="KW-1185">Reference proteome</keyword>
<dbReference type="InterPro" id="IPR002676">
    <property type="entry name" value="RimM_N"/>
</dbReference>
<evidence type="ECO:0000259" key="7">
    <source>
        <dbReference type="Pfam" id="PF24986"/>
    </source>
</evidence>
<feature type="domain" description="Ribosome maturation factor RimM PRC barrel" evidence="7">
    <location>
        <begin position="103"/>
        <end position="168"/>
    </location>
</feature>
<evidence type="ECO:0000256" key="4">
    <source>
        <dbReference type="ARBA" id="ARBA00023186"/>
    </source>
</evidence>
<protein>
    <recommendedName>
        <fullName evidence="5">Ribosome maturation factor RimM</fullName>
    </recommendedName>
</protein>
<comment type="function">
    <text evidence="5">An accessory protein needed during the final step in the assembly of 30S ribosomal subunit, possibly for assembly of the head region. Essential for efficient processing of 16S rRNA. May be needed both before and after RbfA during the maturation of 16S rRNA. It has affinity for free ribosomal 30S subunits but not for 70S ribosomes.</text>
</comment>
<dbReference type="SUPFAM" id="SSF50346">
    <property type="entry name" value="PRC-barrel domain"/>
    <property type="match status" value="1"/>
</dbReference>
<evidence type="ECO:0000256" key="1">
    <source>
        <dbReference type="ARBA" id="ARBA00022490"/>
    </source>
</evidence>
<evidence type="ECO:0000313" key="8">
    <source>
        <dbReference type="EMBL" id="GCC51955.1"/>
    </source>
</evidence>
<dbReference type="Pfam" id="PF01782">
    <property type="entry name" value="RimM"/>
    <property type="match status" value="1"/>
</dbReference>
<dbReference type="AlphaFoldDB" id="A0A401UAP3"/>
<evidence type="ECO:0000256" key="3">
    <source>
        <dbReference type="ARBA" id="ARBA00022552"/>
    </source>
</evidence>
<evidence type="ECO:0000313" key="9">
    <source>
        <dbReference type="Proteomes" id="UP000288227"/>
    </source>
</evidence>
<keyword evidence="1 5" id="KW-0963">Cytoplasm</keyword>
<comment type="subcellular location">
    <subcellularLocation>
        <location evidence="5">Cytoplasm</location>
    </subcellularLocation>
</comment>
<proteinExistence type="inferred from homology"/>
<keyword evidence="3 5" id="KW-0698">rRNA processing</keyword>
<dbReference type="HAMAP" id="MF_00014">
    <property type="entry name" value="Ribosome_mat_RimM"/>
    <property type="match status" value="1"/>
</dbReference>
<dbReference type="InterPro" id="IPR009000">
    <property type="entry name" value="Transl_B-barrel_sf"/>
</dbReference>
<reference evidence="8 9" key="1">
    <citation type="submission" date="2018-11" db="EMBL/GenBank/DDBJ databases">
        <title>Chryseotalea sanarue gen. nov., sp., nov., a member of the family Cytophagaceae, isolated from a brackish lake in Hamamatsu Japan.</title>
        <authorList>
            <person name="Maejima Y."/>
            <person name="Iino T."/>
            <person name="Muraguchi Y."/>
            <person name="Fukuda K."/>
            <person name="Ohkuma M."/>
            <person name="Moriuchi R."/>
            <person name="Dohra H."/>
            <person name="Kimbara K."/>
            <person name="Shintani M."/>
        </authorList>
    </citation>
    <scope>NUCLEOTIDE SEQUENCE [LARGE SCALE GENOMIC DNA]</scope>
    <source>
        <strain evidence="8 9">Ys</strain>
    </source>
</reference>
<dbReference type="InterPro" id="IPR011961">
    <property type="entry name" value="RimM"/>
</dbReference>
<dbReference type="Proteomes" id="UP000288227">
    <property type="component" value="Unassembled WGS sequence"/>
</dbReference>
<keyword evidence="4 5" id="KW-0143">Chaperone</keyword>
<comment type="domain">
    <text evidence="5">The PRC barrel domain binds ribosomal protein uS19.</text>
</comment>
<dbReference type="GO" id="GO:0006364">
    <property type="term" value="P:rRNA processing"/>
    <property type="evidence" value="ECO:0007669"/>
    <property type="project" value="UniProtKB-UniRule"/>
</dbReference>
<dbReference type="PANTHER" id="PTHR33692:SF1">
    <property type="entry name" value="RIBOSOME MATURATION FACTOR RIMM"/>
    <property type="match status" value="1"/>
</dbReference>
<dbReference type="EMBL" id="BHXQ01000004">
    <property type="protein sequence ID" value="GCC51955.1"/>
    <property type="molecule type" value="Genomic_DNA"/>
</dbReference>
<dbReference type="OrthoDB" id="9810331at2"/>
<sequence length="171" mass="18816">MEVSDCFKIGYVQKTHGLKGEVTIALEPGAPDDFETITSIFAEVKGRLIPYFIEEISFKGDKAFVKFEDVNTSEEATTLKGTSLYLPKSTRPKSKRGEFYNDEVIGFTVNDATAGLLGKVSSVENEEVNPLLIVLQGEKEIAIPINAPFITSVNKSTKRIEVDLPEGLLEL</sequence>
<organism evidence="8 9">
    <name type="scientific">Chryseotalea sanaruensis</name>
    <dbReference type="NCBI Taxonomy" id="2482724"/>
    <lineage>
        <taxon>Bacteria</taxon>
        <taxon>Pseudomonadati</taxon>
        <taxon>Bacteroidota</taxon>
        <taxon>Cytophagia</taxon>
        <taxon>Cytophagales</taxon>
        <taxon>Chryseotaleaceae</taxon>
        <taxon>Chryseotalea</taxon>
    </lineage>
</organism>
<dbReference type="NCBIfam" id="TIGR02273">
    <property type="entry name" value="16S_RimM"/>
    <property type="match status" value="1"/>
</dbReference>
<feature type="domain" description="RimM N-terminal" evidence="6">
    <location>
        <begin position="9"/>
        <end position="89"/>
    </location>
</feature>
<name>A0A401UAP3_9BACT</name>
<evidence type="ECO:0000259" key="6">
    <source>
        <dbReference type="Pfam" id="PF01782"/>
    </source>
</evidence>
<dbReference type="InterPro" id="IPR036976">
    <property type="entry name" value="RimM_N_sf"/>
</dbReference>
<accession>A0A401UAP3</accession>
<dbReference type="InterPro" id="IPR056792">
    <property type="entry name" value="PRC_RimM"/>
</dbReference>
<dbReference type="GO" id="GO:0005840">
    <property type="term" value="C:ribosome"/>
    <property type="evidence" value="ECO:0007669"/>
    <property type="project" value="InterPro"/>
</dbReference>
<comment type="subunit">
    <text evidence="5">Binds ribosomal protein uS19.</text>
</comment>
<evidence type="ECO:0000256" key="5">
    <source>
        <dbReference type="HAMAP-Rule" id="MF_00014"/>
    </source>
</evidence>
<dbReference type="GO" id="GO:0043022">
    <property type="term" value="F:ribosome binding"/>
    <property type="evidence" value="ECO:0007669"/>
    <property type="project" value="InterPro"/>
</dbReference>
<dbReference type="InterPro" id="IPR011033">
    <property type="entry name" value="PRC_barrel-like_sf"/>
</dbReference>
<dbReference type="Gene3D" id="2.30.30.240">
    <property type="entry name" value="PRC-barrel domain"/>
    <property type="match status" value="1"/>
</dbReference>
<dbReference type="GO" id="GO:0042274">
    <property type="term" value="P:ribosomal small subunit biogenesis"/>
    <property type="evidence" value="ECO:0007669"/>
    <property type="project" value="UniProtKB-UniRule"/>
</dbReference>
<dbReference type="RefSeq" id="WP_127122613.1">
    <property type="nucleotide sequence ID" value="NZ_BHXQ01000004.1"/>
</dbReference>
<comment type="similarity">
    <text evidence="5">Belongs to the RimM family.</text>
</comment>
<comment type="caution">
    <text evidence="8">The sequence shown here is derived from an EMBL/GenBank/DDBJ whole genome shotgun (WGS) entry which is preliminary data.</text>
</comment>
<gene>
    <name evidence="5 8" type="primary">rimM</name>
    <name evidence="8" type="ORF">SanaruYs_21860</name>
</gene>
<dbReference type="Gene3D" id="2.40.30.60">
    <property type="entry name" value="RimM"/>
    <property type="match status" value="1"/>
</dbReference>
<dbReference type="GO" id="GO:0005737">
    <property type="term" value="C:cytoplasm"/>
    <property type="evidence" value="ECO:0007669"/>
    <property type="project" value="UniProtKB-SubCell"/>
</dbReference>
<dbReference type="PANTHER" id="PTHR33692">
    <property type="entry name" value="RIBOSOME MATURATION FACTOR RIMM"/>
    <property type="match status" value="1"/>
</dbReference>
<dbReference type="Pfam" id="PF24986">
    <property type="entry name" value="PRC_RimM"/>
    <property type="match status" value="1"/>
</dbReference>
<dbReference type="SUPFAM" id="SSF50447">
    <property type="entry name" value="Translation proteins"/>
    <property type="match status" value="1"/>
</dbReference>
<evidence type="ECO:0000256" key="2">
    <source>
        <dbReference type="ARBA" id="ARBA00022517"/>
    </source>
</evidence>